<organism evidence="2 3">
    <name type="scientific">Hyaloscypha variabilis (strain UAMH 11265 / GT02V1 / F)</name>
    <name type="common">Meliniomyces variabilis</name>
    <dbReference type="NCBI Taxonomy" id="1149755"/>
    <lineage>
        <taxon>Eukaryota</taxon>
        <taxon>Fungi</taxon>
        <taxon>Dikarya</taxon>
        <taxon>Ascomycota</taxon>
        <taxon>Pezizomycotina</taxon>
        <taxon>Leotiomycetes</taxon>
        <taxon>Helotiales</taxon>
        <taxon>Hyaloscyphaceae</taxon>
        <taxon>Hyaloscypha</taxon>
        <taxon>Hyaloscypha variabilis</taxon>
    </lineage>
</organism>
<reference evidence="2 3" key="1">
    <citation type="submission" date="2016-04" db="EMBL/GenBank/DDBJ databases">
        <title>A degradative enzymes factory behind the ericoid mycorrhizal symbiosis.</title>
        <authorList>
            <consortium name="DOE Joint Genome Institute"/>
            <person name="Martino E."/>
            <person name="Morin E."/>
            <person name="Grelet G."/>
            <person name="Kuo A."/>
            <person name="Kohler A."/>
            <person name="Daghino S."/>
            <person name="Barry K."/>
            <person name="Choi C."/>
            <person name="Cichocki N."/>
            <person name="Clum A."/>
            <person name="Copeland A."/>
            <person name="Hainaut M."/>
            <person name="Haridas S."/>
            <person name="Labutti K."/>
            <person name="Lindquist E."/>
            <person name="Lipzen A."/>
            <person name="Khouja H.-R."/>
            <person name="Murat C."/>
            <person name="Ohm R."/>
            <person name="Olson A."/>
            <person name="Spatafora J."/>
            <person name="Veneault-Fourrey C."/>
            <person name="Henrissat B."/>
            <person name="Grigoriev I."/>
            <person name="Martin F."/>
            <person name="Perotto S."/>
        </authorList>
    </citation>
    <scope>NUCLEOTIDE SEQUENCE [LARGE SCALE GENOMIC DNA]</scope>
    <source>
        <strain evidence="2 3">F</strain>
    </source>
</reference>
<protein>
    <submittedName>
        <fullName evidence="2">Uncharacterized protein</fullName>
    </submittedName>
</protein>
<evidence type="ECO:0000256" key="1">
    <source>
        <dbReference type="SAM" id="Phobius"/>
    </source>
</evidence>
<feature type="transmembrane region" description="Helical" evidence="1">
    <location>
        <begin position="80"/>
        <end position="100"/>
    </location>
</feature>
<keyword evidence="1" id="KW-1133">Transmembrane helix</keyword>
<keyword evidence="1" id="KW-0472">Membrane</keyword>
<dbReference type="Proteomes" id="UP000235786">
    <property type="component" value="Unassembled WGS sequence"/>
</dbReference>
<name>A0A2J6RMB3_HYAVF</name>
<dbReference type="EMBL" id="KZ613946">
    <property type="protein sequence ID" value="PMD39665.1"/>
    <property type="molecule type" value="Genomic_DNA"/>
</dbReference>
<gene>
    <name evidence="2" type="ORF">L207DRAFT_512646</name>
</gene>
<evidence type="ECO:0000313" key="3">
    <source>
        <dbReference type="Proteomes" id="UP000235786"/>
    </source>
</evidence>
<evidence type="ECO:0000313" key="2">
    <source>
        <dbReference type="EMBL" id="PMD39665.1"/>
    </source>
</evidence>
<dbReference type="AlphaFoldDB" id="A0A2J6RMB3"/>
<sequence>MTLRTTTTVAEKTLDKLDQLVEILRPKATKAKKTLPAPAPMLPPKNDPNHPMQVTAYHPKYFDCNETKILNITDRFFDKLYKLVILVFLCVTFSIFWFFFCKKLFSVDLGGAWVLPGEEQLASAGWRRFSFGLF</sequence>
<keyword evidence="1" id="KW-0812">Transmembrane</keyword>
<proteinExistence type="predicted"/>
<accession>A0A2J6RMB3</accession>
<keyword evidence="3" id="KW-1185">Reference proteome</keyword>